<name>A0A9D1MTT5_9FIRM</name>
<dbReference type="Gene3D" id="3.90.550.10">
    <property type="entry name" value="Spore Coat Polysaccharide Biosynthesis Protein SpsA, Chain A"/>
    <property type="match status" value="1"/>
</dbReference>
<keyword evidence="1" id="KW-0812">Transmembrane</keyword>
<evidence type="ECO:0000259" key="2">
    <source>
        <dbReference type="Pfam" id="PF00535"/>
    </source>
</evidence>
<reference evidence="3" key="1">
    <citation type="submission" date="2020-10" db="EMBL/GenBank/DDBJ databases">
        <authorList>
            <person name="Gilroy R."/>
        </authorList>
    </citation>
    <scope>NUCLEOTIDE SEQUENCE</scope>
    <source>
        <strain evidence="3">CHK176-6737</strain>
    </source>
</reference>
<feature type="domain" description="Glycosyltransferase 2-like" evidence="2">
    <location>
        <begin position="5"/>
        <end position="169"/>
    </location>
</feature>
<dbReference type="Proteomes" id="UP000824125">
    <property type="component" value="Unassembled WGS sequence"/>
</dbReference>
<dbReference type="InterPro" id="IPR050256">
    <property type="entry name" value="Glycosyltransferase_2"/>
</dbReference>
<comment type="caution">
    <text evidence="3">The sequence shown here is derived from an EMBL/GenBank/DDBJ whole genome shotgun (WGS) entry which is preliminary data.</text>
</comment>
<dbReference type="InterPro" id="IPR029044">
    <property type="entry name" value="Nucleotide-diphossugar_trans"/>
</dbReference>
<accession>A0A9D1MTT5</accession>
<protein>
    <submittedName>
        <fullName evidence="3">Glycosyltransferase family 2 protein</fullName>
    </submittedName>
</protein>
<gene>
    <name evidence="3" type="ORF">IAD23_01935</name>
</gene>
<proteinExistence type="predicted"/>
<organism evidence="3 4">
    <name type="scientific">Candidatus Scybalenecus merdavium</name>
    <dbReference type="NCBI Taxonomy" id="2840939"/>
    <lineage>
        <taxon>Bacteria</taxon>
        <taxon>Bacillati</taxon>
        <taxon>Bacillota</taxon>
        <taxon>Clostridia</taxon>
        <taxon>Eubacteriales</taxon>
        <taxon>Oscillospiraceae</taxon>
        <taxon>Oscillospiraceae incertae sedis</taxon>
        <taxon>Candidatus Scybalenecus</taxon>
    </lineage>
</organism>
<dbReference type="EMBL" id="DVNM01000011">
    <property type="protein sequence ID" value="HIU68701.1"/>
    <property type="molecule type" value="Genomic_DNA"/>
</dbReference>
<dbReference type="InterPro" id="IPR001173">
    <property type="entry name" value="Glyco_trans_2-like"/>
</dbReference>
<sequence length="317" mass="35869">MVKLSVIVPCYNEEDVIERFFDAAAAALSSIESYELIFVNDGSRDATLEKLKKLFQSRKDVCMRILDFSKNFGKEAAMLAGLKAAEGEYVAIIDADLQQRPEILCQMAGILDSEPEYDCVAAFQQQRKENKLIKGIKGLFYKIMNRASSVELKDGASDFRMFRRAMVESIVQMPEYHRFSKGIFSWVGFRTKYIPYDVQAREGGESKWSFRSLFHYAVDGIVSFTTAPLKLATVIGTVMFFVSIVYIAVIVIEKLFFGIAVAGYASIVALILLFGGLQLLCIGIIGEYIAKIYEQVKNRPVYIIKKEYRRDEEKDAS</sequence>
<feature type="transmembrane region" description="Helical" evidence="1">
    <location>
        <begin position="264"/>
        <end position="290"/>
    </location>
</feature>
<dbReference type="GO" id="GO:0005886">
    <property type="term" value="C:plasma membrane"/>
    <property type="evidence" value="ECO:0007669"/>
    <property type="project" value="TreeGrafter"/>
</dbReference>
<dbReference type="CDD" id="cd04187">
    <property type="entry name" value="DPM1_like_bac"/>
    <property type="match status" value="1"/>
</dbReference>
<reference evidence="3" key="2">
    <citation type="journal article" date="2021" name="PeerJ">
        <title>Extensive microbial diversity within the chicken gut microbiome revealed by metagenomics and culture.</title>
        <authorList>
            <person name="Gilroy R."/>
            <person name="Ravi A."/>
            <person name="Getino M."/>
            <person name="Pursley I."/>
            <person name="Horton D.L."/>
            <person name="Alikhan N.F."/>
            <person name="Baker D."/>
            <person name="Gharbi K."/>
            <person name="Hall N."/>
            <person name="Watson M."/>
            <person name="Adriaenssens E.M."/>
            <person name="Foster-Nyarko E."/>
            <person name="Jarju S."/>
            <person name="Secka A."/>
            <person name="Antonio M."/>
            <person name="Oren A."/>
            <person name="Chaudhuri R.R."/>
            <person name="La Ragione R."/>
            <person name="Hildebrand F."/>
            <person name="Pallen M.J."/>
        </authorList>
    </citation>
    <scope>NUCLEOTIDE SEQUENCE</scope>
    <source>
        <strain evidence="3">CHK176-6737</strain>
    </source>
</reference>
<dbReference type="AlphaFoldDB" id="A0A9D1MTT5"/>
<evidence type="ECO:0000256" key="1">
    <source>
        <dbReference type="SAM" id="Phobius"/>
    </source>
</evidence>
<evidence type="ECO:0000313" key="4">
    <source>
        <dbReference type="Proteomes" id="UP000824125"/>
    </source>
</evidence>
<evidence type="ECO:0000313" key="3">
    <source>
        <dbReference type="EMBL" id="HIU68701.1"/>
    </source>
</evidence>
<dbReference type="Pfam" id="PF00535">
    <property type="entry name" value="Glycos_transf_2"/>
    <property type="match status" value="1"/>
</dbReference>
<dbReference type="PANTHER" id="PTHR48090">
    <property type="entry name" value="UNDECAPRENYL-PHOSPHATE 4-DEOXY-4-FORMAMIDO-L-ARABINOSE TRANSFERASE-RELATED"/>
    <property type="match status" value="1"/>
</dbReference>
<feature type="transmembrane region" description="Helical" evidence="1">
    <location>
        <begin position="231"/>
        <end position="252"/>
    </location>
</feature>
<keyword evidence="1" id="KW-0472">Membrane</keyword>
<dbReference type="PANTHER" id="PTHR48090:SF8">
    <property type="entry name" value="GLYCOSYLTRANSFERASE CSBB-RELATED"/>
    <property type="match status" value="1"/>
</dbReference>
<keyword evidence="1" id="KW-1133">Transmembrane helix</keyword>
<dbReference type="SUPFAM" id="SSF53448">
    <property type="entry name" value="Nucleotide-diphospho-sugar transferases"/>
    <property type="match status" value="1"/>
</dbReference>